<accession>A0A8J3YZ45</accession>
<evidence type="ECO:0000313" key="4">
    <source>
        <dbReference type="EMBL" id="GIJ54391.1"/>
    </source>
</evidence>
<dbReference type="PRINTS" id="PR00038">
    <property type="entry name" value="HTHLUXR"/>
</dbReference>
<dbReference type="PANTHER" id="PTHR16305">
    <property type="entry name" value="TESTICULAR SOLUBLE ADENYLYL CYCLASE"/>
    <property type="match status" value="1"/>
</dbReference>
<organism evidence="4 5">
    <name type="scientific">Virgisporangium aurantiacum</name>
    <dbReference type="NCBI Taxonomy" id="175570"/>
    <lineage>
        <taxon>Bacteria</taxon>
        <taxon>Bacillati</taxon>
        <taxon>Actinomycetota</taxon>
        <taxon>Actinomycetes</taxon>
        <taxon>Micromonosporales</taxon>
        <taxon>Micromonosporaceae</taxon>
        <taxon>Virgisporangium</taxon>
    </lineage>
</organism>
<proteinExistence type="predicted"/>
<dbReference type="GO" id="GO:0005737">
    <property type="term" value="C:cytoplasm"/>
    <property type="evidence" value="ECO:0007669"/>
    <property type="project" value="TreeGrafter"/>
</dbReference>
<dbReference type="AlphaFoldDB" id="A0A8J3YZ45"/>
<name>A0A8J3YZ45_9ACTN</name>
<dbReference type="InterPro" id="IPR000792">
    <property type="entry name" value="Tscrpt_reg_LuxR_C"/>
</dbReference>
<dbReference type="PANTHER" id="PTHR16305:SF35">
    <property type="entry name" value="TRANSCRIPTIONAL ACTIVATOR DOMAIN"/>
    <property type="match status" value="1"/>
</dbReference>
<evidence type="ECO:0000256" key="1">
    <source>
        <dbReference type="ARBA" id="ARBA00022741"/>
    </source>
</evidence>
<dbReference type="GO" id="GO:0003677">
    <property type="term" value="F:DNA binding"/>
    <property type="evidence" value="ECO:0007669"/>
    <property type="project" value="InterPro"/>
</dbReference>
<dbReference type="Pfam" id="PF13191">
    <property type="entry name" value="AAA_16"/>
    <property type="match status" value="1"/>
</dbReference>
<dbReference type="PROSITE" id="PS50043">
    <property type="entry name" value="HTH_LUXR_2"/>
    <property type="match status" value="1"/>
</dbReference>
<dbReference type="Pfam" id="PF00196">
    <property type="entry name" value="GerE"/>
    <property type="match status" value="1"/>
</dbReference>
<dbReference type="InterPro" id="IPR027417">
    <property type="entry name" value="P-loop_NTPase"/>
</dbReference>
<comment type="caution">
    <text evidence="4">The sequence shown here is derived from an EMBL/GenBank/DDBJ whole genome shotgun (WGS) entry which is preliminary data.</text>
</comment>
<evidence type="ECO:0000259" key="3">
    <source>
        <dbReference type="PROSITE" id="PS50043"/>
    </source>
</evidence>
<reference evidence="4" key="1">
    <citation type="submission" date="2021-01" db="EMBL/GenBank/DDBJ databases">
        <title>Whole genome shotgun sequence of Virgisporangium aurantiacum NBRC 16421.</title>
        <authorList>
            <person name="Komaki H."/>
            <person name="Tamura T."/>
        </authorList>
    </citation>
    <scope>NUCLEOTIDE SEQUENCE</scope>
    <source>
        <strain evidence="4">NBRC 16421</strain>
    </source>
</reference>
<keyword evidence="5" id="KW-1185">Reference proteome</keyword>
<dbReference type="InterPro" id="IPR016032">
    <property type="entry name" value="Sig_transdc_resp-reg_C-effctor"/>
</dbReference>
<feature type="domain" description="HTH luxR-type" evidence="3">
    <location>
        <begin position="854"/>
        <end position="922"/>
    </location>
</feature>
<dbReference type="RefSeq" id="WP_275423930.1">
    <property type="nucleotide sequence ID" value="NZ_BOPG01000012.1"/>
</dbReference>
<evidence type="ECO:0000256" key="2">
    <source>
        <dbReference type="ARBA" id="ARBA00022840"/>
    </source>
</evidence>
<dbReference type="SMART" id="SM00421">
    <property type="entry name" value="HTH_LUXR"/>
    <property type="match status" value="1"/>
</dbReference>
<keyword evidence="1" id="KW-0547">Nucleotide-binding</keyword>
<dbReference type="SUPFAM" id="SSF46894">
    <property type="entry name" value="C-terminal effector domain of the bipartite response regulators"/>
    <property type="match status" value="1"/>
</dbReference>
<dbReference type="GO" id="GO:0005524">
    <property type="term" value="F:ATP binding"/>
    <property type="evidence" value="ECO:0007669"/>
    <property type="project" value="UniProtKB-KW"/>
</dbReference>
<dbReference type="CDD" id="cd06170">
    <property type="entry name" value="LuxR_C_like"/>
    <property type="match status" value="1"/>
</dbReference>
<protein>
    <submittedName>
        <fullName evidence="4">LuxR family transcriptional regulator</fullName>
    </submittedName>
</protein>
<keyword evidence="2" id="KW-0067">ATP-binding</keyword>
<dbReference type="EMBL" id="BOPG01000012">
    <property type="protein sequence ID" value="GIJ54391.1"/>
    <property type="molecule type" value="Genomic_DNA"/>
</dbReference>
<dbReference type="InterPro" id="IPR036388">
    <property type="entry name" value="WH-like_DNA-bd_sf"/>
</dbReference>
<evidence type="ECO:0000313" key="5">
    <source>
        <dbReference type="Proteomes" id="UP000612585"/>
    </source>
</evidence>
<gene>
    <name evidence="4" type="ORF">Vau01_019070</name>
</gene>
<dbReference type="GO" id="GO:0004016">
    <property type="term" value="F:adenylate cyclase activity"/>
    <property type="evidence" value="ECO:0007669"/>
    <property type="project" value="TreeGrafter"/>
</dbReference>
<dbReference type="Gene3D" id="1.10.10.10">
    <property type="entry name" value="Winged helix-like DNA-binding domain superfamily/Winged helix DNA-binding domain"/>
    <property type="match status" value="1"/>
</dbReference>
<dbReference type="GO" id="GO:0006355">
    <property type="term" value="P:regulation of DNA-templated transcription"/>
    <property type="evidence" value="ECO:0007669"/>
    <property type="project" value="InterPro"/>
</dbReference>
<sequence length="925" mass="99419">MTGFARPPALLGRQRECAALDGLMDTVRGGRGGVLVMHGEAGIGKTALLDHVAGTASDVRMVRVAGVESEMELAFAALHQLCAPLLDHLPALPGPQHDALATAFGRHAGPTPDHFLVGLAVLSLLSEAAGERPLVCLVDDGQWLDHASGRALAFAARRLLAEPVLLVIATREPGADLAGLPDLPVHGVPDAQARDLLASVLRWPLDERIRERILAEARGNPLALLELPRGRSQVDLAGGFAVPDPQPLSRRIEESFGRQIACLPADTRRLLLLAAADPVGDPALVWAAARRLGLPAEAAVAAEEAGLIEFTTRVRFRHPLVRSAAYRSGSLHQRLGAHQALAESTDPAVDPDRHAWHRAQATPGPDDDVAVELAHAAGRVQARGGLAAAAAFLDRAALLTPDPAQRAWRLLDAARARRDAGDLDAALEMVTAAEAGPPDEARSAQAQHLRGQITFEQRRAGEAVGLLFDAARSLEPVDAKLARQTYLEALGAAIWTADLDRPGTVREIAAAARAAAPGPTPPRAVDVLLDALATRLTDGYTAAAPMLDAALRSVLALEPGTDVGEWLWLAGFRAAGIVAGELWDYDTWHTLAARQANVARDAGALVHLQFAVNFLARTHLDAGELVAAAQLLDEDRLIAETIGTAPVGYTDMALAAWRGREAEATELIQSTVRDATAHGQGRLITFADHAAAVLNNGLGRHDEARVTAQRAFDDDLPGYGPFIVPELAEAHARAGDRDALAVVLRWLSERTRATPGDWVLGTEACVRALSTDGTAADDHYREALDRLGRTRLRAPLARTHLLYGEWLRRENRRVDARQHLRLAHEMLTAMGIEAFAERARRELQATGETVRKRNVATVTELTAQEAQIARMVRAGLSNPEISTQLYLSPRTVEWHLHKVFNKLEIRSRRQLRGTLPLAARRALSV</sequence>
<dbReference type="Proteomes" id="UP000612585">
    <property type="component" value="Unassembled WGS sequence"/>
</dbReference>
<dbReference type="InterPro" id="IPR041664">
    <property type="entry name" value="AAA_16"/>
</dbReference>
<dbReference type="SUPFAM" id="SSF52540">
    <property type="entry name" value="P-loop containing nucleoside triphosphate hydrolases"/>
    <property type="match status" value="1"/>
</dbReference>